<evidence type="ECO:0000313" key="3">
    <source>
        <dbReference type="Proteomes" id="UP000032749"/>
    </source>
</evidence>
<proteinExistence type="predicted"/>
<dbReference type="OrthoDB" id="7362772at2"/>
<gene>
    <name evidence="2" type="ORF">OLEAN_C08640</name>
</gene>
<dbReference type="AlphaFoldDB" id="R4YKZ3"/>
<feature type="domain" description="Zinc finger Ogr/Delta-type" evidence="1">
    <location>
        <begin position="22"/>
        <end position="71"/>
    </location>
</feature>
<evidence type="ECO:0000313" key="2">
    <source>
        <dbReference type="EMBL" id="CCK75040.1"/>
    </source>
</evidence>
<dbReference type="InterPro" id="IPR007684">
    <property type="entry name" value="Znf_Ogr/Delta"/>
</dbReference>
<evidence type="ECO:0000259" key="1">
    <source>
        <dbReference type="Pfam" id="PF04606"/>
    </source>
</evidence>
<dbReference type="Pfam" id="PF04606">
    <property type="entry name" value="Ogr_Delta"/>
    <property type="match status" value="1"/>
</dbReference>
<dbReference type="KEGG" id="oai:OLEAN_C08640"/>
<sequence length="108" mass="12125">MKYGYNVSKGHYMRTHTKMRLKCPACKIKARIYTHPASTEEVSSVYAKCTNHSCEKNGHSFVTQVAFTHWVDPKVAAVQISLDLLFQNLPADAQKQFLATASQSMQSS</sequence>
<dbReference type="STRING" id="698738.OLEAN_C08640"/>
<keyword evidence="3" id="KW-1185">Reference proteome</keyword>
<organism evidence="2 3">
    <name type="scientific">Oleispira antarctica RB-8</name>
    <dbReference type="NCBI Taxonomy" id="698738"/>
    <lineage>
        <taxon>Bacteria</taxon>
        <taxon>Pseudomonadati</taxon>
        <taxon>Pseudomonadota</taxon>
        <taxon>Gammaproteobacteria</taxon>
        <taxon>Oceanospirillales</taxon>
        <taxon>Oceanospirillaceae</taxon>
        <taxon>Oleispira</taxon>
    </lineage>
</organism>
<name>R4YKZ3_OLEAN</name>
<reference evidence="2 3" key="1">
    <citation type="journal article" date="2013" name="Nat. Commun.">
        <title>Genome sequence and functional genomic analysis of the oil-degrading bacterium Oleispira antarctica.</title>
        <authorList>
            <person name="Kube M."/>
            <person name="Chernikova T.N."/>
            <person name="Al-Ramahi Y."/>
            <person name="Beloqui A."/>
            <person name="Lopez-Cortez N."/>
            <person name="Guazzaroni M.E."/>
            <person name="Heipieper H.J."/>
            <person name="Klages S."/>
            <person name="Kotsyurbenko O.R."/>
            <person name="Langer I."/>
            <person name="Nechitaylo T.Y."/>
            <person name="Lunsdorf H."/>
            <person name="Fernandez M."/>
            <person name="Juarez S."/>
            <person name="Ciordia S."/>
            <person name="Singer A."/>
            <person name="Kagan O."/>
            <person name="Egorova O."/>
            <person name="Petit P.A."/>
            <person name="Stogios P."/>
            <person name="Kim Y."/>
            <person name="Tchigvintsev A."/>
            <person name="Flick R."/>
            <person name="Denaro R."/>
            <person name="Genovese M."/>
            <person name="Albar J.P."/>
            <person name="Reva O.N."/>
            <person name="Martinez-Gomariz M."/>
            <person name="Tran H."/>
            <person name="Ferrer M."/>
            <person name="Savchenko A."/>
            <person name="Yakunin A.F."/>
            <person name="Yakimov M.M."/>
            <person name="Golyshina O.V."/>
            <person name="Reinhardt R."/>
            <person name="Golyshin P.N."/>
        </authorList>
    </citation>
    <scope>NUCLEOTIDE SEQUENCE [LARGE SCALE GENOMIC DNA]</scope>
</reference>
<protein>
    <submittedName>
        <fullName evidence="2">Phage transcriptional activator</fullName>
    </submittedName>
</protein>
<dbReference type="Proteomes" id="UP000032749">
    <property type="component" value="Chromosome"/>
</dbReference>
<accession>R4YKZ3</accession>
<dbReference type="HOGENOM" id="CLU_2194254_0_0_6"/>
<dbReference type="EMBL" id="FO203512">
    <property type="protein sequence ID" value="CCK75040.1"/>
    <property type="molecule type" value="Genomic_DNA"/>
</dbReference>